<name>A0A8X7C8K5_9ARAC</name>
<dbReference type="Pfam" id="PF21536">
    <property type="entry name" value="BTB_KLHL33"/>
    <property type="match status" value="1"/>
</dbReference>
<dbReference type="EMBL" id="BMAV01010700">
    <property type="protein sequence ID" value="GFY55999.1"/>
    <property type="molecule type" value="Genomic_DNA"/>
</dbReference>
<dbReference type="Proteomes" id="UP000886998">
    <property type="component" value="Unassembled WGS sequence"/>
</dbReference>
<comment type="caution">
    <text evidence="1">The sequence shown here is derived from an EMBL/GenBank/DDBJ whole genome shotgun (WGS) entry which is preliminary data.</text>
</comment>
<protein>
    <submittedName>
        <fullName evidence="1">Protein roadkill</fullName>
    </submittedName>
</protein>
<proteinExistence type="predicted"/>
<evidence type="ECO:0000313" key="2">
    <source>
        <dbReference type="Proteomes" id="UP000886998"/>
    </source>
</evidence>
<dbReference type="InterPro" id="IPR011333">
    <property type="entry name" value="SKP1/BTB/POZ_sf"/>
</dbReference>
<dbReference type="OrthoDB" id="6435041at2759"/>
<reference evidence="1" key="1">
    <citation type="submission" date="2020-08" db="EMBL/GenBank/DDBJ databases">
        <title>Multicomponent nature underlies the extraordinary mechanical properties of spider dragline silk.</title>
        <authorList>
            <person name="Kono N."/>
            <person name="Nakamura H."/>
            <person name="Mori M."/>
            <person name="Yoshida Y."/>
            <person name="Ohtoshi R."/>
            <person name="Malay A.D."/>
            <person name="Moran D.A.P."/>
            <person name="Tomita M."/>
            <person name="Numata K."/>
            <person name="Arakawa K."/>
        </authorList>
    </citation>
    <scope>NUCLEOTIDE SEQUENCE</scope>
</reference>
<dbReference type="PANTHER" id="PTHR24413">
    <property type="entry name" value="SPECKLE-TYPE POZ PROTEIN"/>
    <property type="match status" value="1"/>
</dbReference>
<gene>
    <name evidence="1" type="ORF">TNIN_181641</name>
</gene>
<accession>A0A8X7C8K5</accession>
<dbReference type="Gene3D" id="3.30.710.10">
    <property type="entry name" value="Potassium Channel Kv1.1, Chain A"/>
    <property type="match status" value="1"/>
</dbReference>
<dbReference type="CDD" id="cd18186">
    <property type="entry name" value="BTB_POZ_ZBTB_KLHL-like"/>
    <property type="match status" value="1"/>
</dbReference>
<sequence length="131" mass="15088">MIKSGMMEKQKSAIHIADLDLPVLKTLINFMYTGVFDQDFDDVCSLYYAARQYQVSSLEKTCRQHLLSNMAISNACQLLMLADRHSDQDFKSSVINFIKFHYDKFKISVVQEDLEKITKLIPGLGDMLIRD</sequence>
<dbReference type="SUPFAM" id="SSF54695">
    <property type="entry name" value="POZ domain"/>
    <property type="match status" value="1"/>
</dbReference>
<evidence type="ECO:0000313" key="1">
    <source>
        <dbReference type="EMBL" id="GFY55999.1"/>
    </source>
</evidence>
<dbReference type="Gene3D" id="6.10.250.3030">
    <property type="match status" value="1"/>
</dbReference>
<dbReference type="AlphaFoldDB" id="A0A8X7C8K5"/>
<organism evidence="1 2">
    <name type="scientific">Trichonephila inaurata madagascariensis</name>
    <dbReference type="NCBI Taxonomy" id="2747483"/>
    <lineage>
        <taxon>Eukaryota</taxon>
        <taxon>Metazoa</taxon>
        <taxon>Ecdysozoa</taxon>
        <taxon>Arthropoda</taxon>
        <taxon>Chelicerata</taxon>
        <taxon>Arachnida</taxon>
        <taxon>Araneae</taxon>
        <taxon>Araneomorphae</taxon>
        <taxon>Entelegynae</taxon>
        <taxon>Araneoidea</taxon>
        <taxon>Nephilidae</taxon>
        <taxon>Trichonephila</taxon>
        <taxon>Trichonephila inaurata</taxon>
    </lineage>
</organism>
<keyword evidence="2" id="KW-1185">Reference proteome</keyword>